<reference evidence="1" key="1">
    <citation type="submission" date="2023-04" db="EMBL/GenBank/DDBJ databases">
        <title>Draft Genome sequencing of Naganishia species isolated from polar environments using Oxford Nanopore Technology.</title>
        <authorList>
            <person name="Leo P."/>
            <person name="Venkateswaran K."/>
        </authorList>
    </citation>
    <scope>NUCLEOTIDE SEQUENCE</scope>
    <source>
        <strain evidence="1">MNA-CCFEE 5261</strain>
    </source>
</reference>
<dbReference type="Proteomes" id="UP001241377">
    <property type="component" value="Unassembled WGS sequence"/>
</dbReference>
<accession>A0ACC2WED4</accession>
<comment type="caution">
    <text evidence="1">The sequence shown here is derived from an EMBL/GenBank/DDBJ whole genome shotgun (WGS) entry which is preliminary data.</text>
</comment>
<name>A0ACC2WED4_9TREE</name>
<proteinExistence type="predicted"/>
<keyword evidence="2" id="KW-1185">Reference proteome</keyword>
<evidence type="ECO:0000313" key="1">
    <source>
        <dbReference type="EMBL" id="KAJ9109411.1"/>
    </source>
</evidence>
<sequence>MAEGTENGRLTQPSQSPAPGLNQGGANAAQLQLQAYSQPRVPPRPSTQLSQADLNRIVLEYLNKKGYHKTESMLRLESSNTPTPPGEQMSPATTAMATSGGSSTGGGSLMGANSGTGAANAAGVTGLDPEVYSRAYNMLLRWVDTSLDLYKPELARFLYPLFVHCFLELVARGHPAHAKAFLDKFGGDHQLLHGLEVSKLAGISLPEHLRENELATAYRTRRYRLVVSKTSKNLVLYFLHENDAIGGGLLVRIINQYLSIVVASTRPDKTNKPGEADPDEGIAGYVTKSEIDRFNQQTVKLGPMPMDAEVEKEVEAELKEEQGENDTSLVDEFKKLTGITEDSPAKEIPLPLADAAEIRRQILSVKDSRARLRLDTPQAAAPSVCMYTFHNTHNAMTCVDFNDDSTIAAAGFEDSTVKLWSLDGTPLKSQSKRDPHNNDISRRLVGHSGPVYNVAFSPDNHYVASASEDKSVRLWSLDSYTGLVAYKGHTAPVWDVAFSPWGHYFATASHDQTARLWGTDHIYALRIFAGHINDVECVQFHPNSNYVFTGLADKTCRMWDVQSGNCVRIFMGHTGPVNCMAVSPDGRWLASAGEDSVVNLWDCNSGRRIKAMRGHGRNSIYSLAWSREGNVVVSSGADNTVRVWDAKRGTSDHAPEPEHLDKGTGDHMTAYFTRKTPVYRVRMTRRNLCIAGGAFTDAS</sequence>
<organism evidence="1 2">
    <name type="scientific">Naganishia cerealis</name>
    <dbReference type="NCBI Taxonomy" id="610337"/>
    <lineage>
        <taxon>Eukaryota</taxon>
        <taxon>Fungi</taxon>
        <taxon>Dikarya</taxon>
        <taxon>Basidiomycota</taxon>
        <taxon>Agaricomycotina</taxon>
        <taxon>Tremellomycetes</taxon>
        <taxon>Filobasidiales</taxon>
        <taxon>Filobasidiaceae</taxon>
        <taxon>Naganishia</taxon>
    </lineage>
</organism>
<gene>
    <name evidence="1" type="ORF">QFC19_002163</name>
</gene>
<protein>
    <submittedName>
        <fullName evidence="1">Uncharacterized protein</fullName>
    </submittedName>
</protein>
<evidence type="ECO:0000313" key="2">
    <source>
        <dbReference type="Proteomes" id="UP001241377"/>
    </source>
</evidence>
<dbReference type="EMBL" id="JASBWR010000018">
    <property type="protein sequence ID" value="KAJ9109411.1"/>
    <property type="molecule type" value="Genomic_DNA"/>
</dbReference>